<feature type="transmembrane region" description="Helical" evidence="1">
    <location>
        <begin position="20"/>
        <end position="39"/>
    </location>
</feature>
<organism evidence="2">
    <name type="scientific">Culex pipiens</name>
    <name type="common">House mosquito</name>
    <dbReference type="NCBI Taxonomy" id="7175"/>
    <lineage>
        <taxon>Eukaryota</taxon>
        <taxon>Metazoa</taxon>
        <taxon>Ecdysozoa</taxon>
        <taxon>Arthropoda</taxon>
        <taxon>Hexapoda</taxon>
        <taxon>Insecta</taxon>
        <taxon>Pterygota</taxon>
        <taxon>Neoptera</taxon>
        <taxon>Endopterygota</taxon>
        <taxon>Diptera</taxon>
        <taxon>Nematocera</taxon>
        <taxon>Culicoidea</taxon>
        <taxon>Culicidae</taxon>
        <taxon>Culicinae</taxon>
        <taxon>Culicini</taxon>
        <taxon>Culex</taxon>
        <taxon>Culex</taxon>
    </lineage>
</organism>
<keyword evidence="1" id="KW-0472">Membrane</keyword>
<evidence type="ECO:0000313" key="2">
    <source>
        <dbReference type="EMBL" id="CAG6476891.1"/>
    </source>
</evidence>
<name>A0A8D8FML0_CULPI</name>
<proteinExistence type="predicted"/>
<dbReference type="EMBL" id="HBUE01079530">
    <property type="protein sequence ID" value="CAG6476891.1"/>
    <property type="molecule type" value="Transcribed_RNA"/>
</dbReference>
<protein>
    <submittedName>
        <fullName evidence="2">(northern house mosquito) hypothetical protein</fullName>
    </submittedName>
</protein>
<evidence type="ECO:0000256" key="1">
    <source>
        <dbReference type="SAM" id="Phobius"/>
    </source>
</evidence>
<dbReference type="AlphaFoldDB" id="A0A8D8FML0"/>
<keyword evidence="1" id="KW-1133">Transmembrane helix</keyword>
<keyword evidence="1" id="KW-0812">Transmembrane</keyword>
<accession>A0A8D8FML0</accession>
<reference evidence="2" key="1">
    <citation type="submission" date="2021-05" db="EMBL/GenBank/DDBJ databases">
        <authorList>
            <person name="Alioto T."/>
            <person name="Alioto T."/>
            <person name="Gomez Garrido J."/>
        </authorList>
    </citation>
    <scope>NUCLEOTIDE SEQUENCE</scope>
</reference>
<sequence>MNPTQFLAFVSFGMSGRSTTTALLRVGGFVLCCILTVIIRDVHGATLYPADRLSIVEGAGFLMYLVPDHAVGDSMEVISRCSLTLRDQSYNLDTDKVYTIGQSTTVQRFSADVCGIRVHNVRASSETAWTITALDDRSNQVNHTMTLTINSKSASR</sequence>